<accession>A0A371F1H1</accession>
<protein>
    <recommendedName>
        <fullName evidence="3">Retrovirus-related Pol polyprotein from transposon TNT 1-94</fullName>
    </recommendedName>
</protein>
<evidence type="ECO:0000313" key="2">
    <source>
        <dbReference type="Proteomes" id="UP000257109"/>
    </source>
</evidence>
<gene>
    <name evidence="1" type="ORF">CR513_48415</name>
</gene>
<keyword evidence="2" id="KW-1185">Reference proteome</keyword>
<organism evidence="1 2">
    <name type="scientific">Mucuna pruriens</name>
    <name type="common">Velvet bean</name>
    <name type="synonym">Dolichos pruriens</name>
    <dbReference type="NCBI Taxonomy" id="157652"/>
    <lineage>
        <taxon>Eukaryota</taxon>
        <taxon>Viridiplantae</taxon>
        <taxon>Streptophyta</taxon>
        <taxon>Embryophyta</taxon>
        <taxon>Tracheophyta</taxon>
        <taxon>Spermatophyta</taxon>
        <taxon>Magnoliopsida</taxon>
        <taxon>eudicotyledons</taxon>
        <taxon>Gunneridae</taxon>
        <taxon>Pentapetalae</taxon>
        <taxon>rosids</taxon>
        <taxon>fabids</taxon>
        <taxon>Fabales</taxon>
        <taxon>Fabaceae</taxon>
        <taxon>Papilionoideae</taxon>
        <taxon>50 kb inversion clade</taxon>
        <taxon>NPAAA clade</taxon>
        <taxon>indigoferoid/millettioid clade</taxon>
        <taxon>Phaseoleae</taxon>
        <taxon>Mucuna</taxon>
    </lineage>
</organism>
<dbReference type="Proteomes" id="UP000257109">
    <property type="component" value="Unassembled WGS sequence"/>
</dbReference>
<evidence type="ECO:0008006" key="3">
    <source>
        <dbReference type="Google" id="ProtNLM"/>
    </source>
</evidence>
<reference evidence="1" key="1">
    <citation type="submission" date="2018-05" db="EMBL/GenBank/DDBJ databases">
        <title>Draft genome of Mucuna pruriens seed.</title>
        <authorList>
            <person name="Nnadi N.E."/>
            <person name="Vos R."/>
            <person name="Hasami M.H."/>
            <person name="Devisetty U.K."/>
            <person name="Aguiy J.C."/>
        </authorList>
    </citation>
    <scope>NUCLEOTIDE SEQUENCE [LARGE SCALE GENOMIC DNA]</scope>
    <source>
        <strain evidence="1">JCA_2017</strain>
    </source>
</reference>
<dbReference type="OrthoDB" id="418757at2759"/>
<proteinExistence type="predicted"/>
<dbReference type="EMBL" id="QJKJ01011044">
    <property type="protein sequence ID" value="RDX72147.1"/>
    <property type="molecule type" value="Genomic_DNA"/>
</dbReference>
<evidence type="ECO:0000313" key="1">
    <source>
        <dbReference type="EMBL" id="RDX72147.1"/>
    </source>
</evidence>
<comment type="caution">
    <text evidence="1">The sequence shown here is derived from an EMBL/GenBank/DDBJ whole genome shotgun (WGS) entry which is preliminary data.</text>
</comment>
<dbReference type="AlphaFoldDB" id="A0A371F1H1"/>
<feature type="non-terminal residue" evidence="1">
    <location>
        <position position="1"/>
    </location>
</feature>
<sequence length="72" mass="8145">MRIWVMFPNHLQFNSGGLIGRNNHLQGILLMSIVPYESPLGSLMYAMMCTKLDISHVVGTVSRFLSNPSREH</sequence>
<name>A0A371F1H1_MUCPR</name>